<dbReference type="EMBL" id="QXFW01004457">
    <property type="protein sequence ID" value="KAE8965636.1"/>
    <property type="molecule type" value="Genomic_DNA"/>
</dbReference>
<accession>A0A6A3H7F2</accession>
<evidence type="ECO:0000313" key="5">
    <source>
        <dbReference type="Proteomes" id="UP000476176"/>
    </source>
</evidence>
<proteinExistence type="predicted"/>
<evidence type="ECO:0000313" key="3">
    <source>
        <dbReference type="EMBL" id="KAE9169992.1"/>
    </source>
</evidence>
<evidence type="ECO:0000313" key="6">
    <source>
        <dbReference type="Proteomes" id="UP000488956"/>
    </source>
</evidence>
<dbReference type="Proteomes" id="UP000460718">
    <property type="component" value="Unassembled WGS sequence"/>
</dbReference>
<dbReference type="AlphaFoldDB" id="A0A6A3H7F2"/>
<protein>
    <submittedName>
        <fullName evidence="1">Uncharacterized protein</fullName>
    </submittedName>
</protein>
<dbReference type="EMBL" id="QXFX01004926">
    <property type="protein sequence ID" value="KAE9062317.1"/>
    <property type="molecule type" value="Genomic_DNA"/>
</dbReference>
<comment type="caution">
    <text evidence="1">The sequence shown here is derived from an EMBL/GenBank/DDBJ whole genome shotgun (WGS) entry which is preliminary data.</text>
</comment>
<organism evidence="1 4">
    <name type="scientific">Phytophthora fragariae</name>
    <dbReference type="NCBI Taxonomy" id="53985"/>
    <lineage>
        <taxon>Eukaryota</taxon>
        <taxon>Sar</taxon>
        <taxon>Stramenopiles</taxon>
        <taxon>Oomycota</taxon>
        <taxon>Peronosporomycetes</taxon>
        <taxon>Peronosporales</taxon>
        <taxon>Peronosporaceae</taxon>
        <taxon>Phytophthora</taxon>
    </lineage>
</organism>
<gene>
    <name evidence="3" type="ORF">PF004_g28018</name>
    <name evidence="2" type="ORF">PF010_g29454</name>
    <name evidence="1" type="ORF">PF011_g28214</name>
</gene>
<sequence length="57" mass="6171">MPLWPGSPECCPTFAFAAAAMLAVHLSPTPPLCLPQLCSPCSSRCSGCRYAFRQVLW</sequence>
<evidence type="ECO:0000313" key="1">
    <source>
        <dbReference type="EMBL" id="KAE8965636.1"/>
    </source>
</evidence>
<name>A0A6A3H7F2_9STRA</name>
<dbReference type="Proteomes" id="UP000488956">
    <property type="component" value="Unassembled WGS sequence"/>
</dbReference>
<dbReference type="EMBL" id="QXGC01004325">
    <property type="protein sequence ID" value="KAE9169992.1"/>
    <property type="molecule type" value="Genomic_DNA"/>
</dbReference>
<evidence type="ECO:0000313" key="2">
    <source>
        <dbReference type="EMBL" id="KAE9062317.1"/>
    </source>
</evidence>
<evidence type="ECO:0000313" key="4">
    <source>
        <dbReference type="Proteomes" id="UP000460718"/>
    </source>
</evidence>
<dbReference type="Proteomes" id="UP000476176">
    <property type="component" value="Unassembled WGS sequence"/>
</dbReference>
<reference evidence="4 5" key="1">
    <citation type="submission" date="2018-09" db="EMBL/GenBank/DDBJ databases">
        <title>Genomic investigation of the strawberry pathogen Phytophthora fragariae indicates pathogenicity is determined by transcriptional variation in three key races.</title>
        <authorList>
            <person name="Adams T.M."/>
            <person name="Armitage A.D."/>
            <person name="Sobczyk M.K."/>
            <person name="Bates H.J."/>
            <person name="Dunwell J.M."/>
            <person name="Nellist C.F."/>
            <person name="Harrison R.J."/>
        </authorList>
    </citation>
    <scope>NUCLEOTIDE SEQUENCE [LARGE SCALE GENOMIC DNA]</scope>
    <source>
        <strain evidence="3 5">BC-23</strain>
        <strain evidence="2 6">ONT-3</strain>
        <strain evidence="1 4">SCRP245</strain>
    </source>
</reference>